<evidence type="ECO:0000256" key="4">
    <source>
        <dbReference type="ARBA" id="ARBA00022801"/>
    </source>
</evidence>
<keyword evidence="3" id="KW-0479">Metal-binding</keyword>
<protein>
    <submittedName>
        <fullName evidence="8">[LysW]-lysine hydrolase</fullName>
    </submittedName>
</protein>
<evidence type="ECO:0000256" key="7">
    <source>
        <dbReference type="ARBA" id="ARBA00023285"/>
    </source>
</evidence>
<evidence type="ECO:0000313" key="8">
    <source>
        <dbReference type="EMBL" id="GAA1675085.1"/>
    </source>
</evidence>
<accession>A0ABP4SM27</accession>
<evidence type="ECO:0000256" key="3">
    <source>
        <dbReference type="ARBA" id="ARBA00022723"/>
    </source>
</evidence>
<dbReference type="InterPro" id="IPR010175">
    <property type="entry name" value="LysK"/>
</dbReference>
<dbReference type="PANTHER" id="PTHR43808:SF28">
    <property type="entry name" value="[LYSW]-LYSINE_[LYSW]-ORNITHINE HYDROLASE"/>
    <property type="match status" value="1"/>
</dbReference>
<reference evidence="9" key="1">
    <citation type="journal article" date="2019" name="Int. J. Syst. Evol. Microbiol.">
        <title>The Global Catalogue of Microorganisms (GCM) 10K type strain sequencing project: providing services to taxonomists for standard genome sequencing and annotation.</title>
        <authorList>
            <consortium name="The Broad Institute Genomics Platform"/>
            <consortium name="The Broad Institute Genome Sequencing Center for Infectious Disease"/>
            <person name="Wu L."/>
            <person name="Ma J."/>
        </authorList>
    </citation>
    <scope>NUCLEOTIDE SEQUENCE [LARGE SCALE GENOMIC DNA]</scope>
    <source>
        <strain evidence="9">JCM 14718</strain>
    </source>
</reference>
<dbReference type="RefSeq" id="WP_344310092.1">
    <property type="nucleotide sequence ID" value="NZ_BAAANY010000009.1"/>
</dbReference>
<dbReference type="Proteomes" id="UP001500618">
    <property type="component" value="Unassembled WGS sequence"/>
</dbReference>
<dbReference type="PROSITE" id="PS00758">
    <property type="entry name" value="ARGE_DAPE_CPG2_1"/>
    <property type="match status" value="1"/>
</dbReference>
<dbReference type="InterPro" id="IPR002933">
    <property type="entry name" value="Peptidase_M20"/>
</dbReference>
<keyword evidence="7" id="KW-0170">Cobalt</keyword>
<keyword evidence="2" id="KW-0028">Amino-acid biosynthesis</keyword>
<name>A0ABP4SM27_9ACTN</name>
<organism evidence="8 9">
    <name type="scientific">Fodinicola feengrottensis</name>
    <dbReference type="NCBI Taxonomy" id="435914"/>
    <lineage>
        <taxon>Bacteria</taxon>
        <taxon>Bacillati</taxon>
        <taxon>Actinomycetota</taxon>
        <taxon>Actinomycetes</taxon>
        <taxon>Mycobacteriales</taxon>
        <taxon>Fodinicola</taxon>
    </lineage>
</organism>
<dbReference type="NCBIfam" id="TIGR01902">
    <property type="entry name" value="dapE-lys-deAc"/>
    <property type="match status" value="1"/>
</dbReference>
<dbReference type="InterPro" id="IPR050072">
    <property type="entry name" value="Peptidase_M20A"/>
</dbReference>
<proteinExistence type="inferred from homology"/>
<keyword evidence="6" id="KW-0457">Lysine biosynthesis</keyword>
<dbReference type="HAMAP" id="MF_01120">
    <property type="entry name" value="LysK"/>
    <property type="match status" value="1"/>
</dbReference>
<keyword evidence="9" id="KW-1185">Reference proteome</keyword>
<dbReference type="SUPFAM" id="SSF53187">
    <property type="entry name" value="Zn-dependent exopeptidases"/>
    <property type="match status" value="1"/>
</dbReference>
<evidence type="ECO:0000256" key="5">
    <source>
        <dbReference type="ARBA" id="ARBA00022833"/>
    </source>
</evidence>
<dbReference type="GO" id="GO:0016787">
    <property type="term" value="F:hydrolase activity"/>
    <property type="evidence" value="ECO:0007669"/>
    <property type="project" value="UniProtKB-KW"/>
</dbReference>
<evidence type="ECO:0000256" key="1">
    <source>
        <dbReference type="ARBA" id="ARBA00022490"/>
    </source>
</evidence>
<gene>
    <name evidence="8" type="ORF">GCM10009765_25490</name>
</gene>
<keyword evidence="5" id="KW-0862">Zinc</keyword>
<dbReference type="PANTHER" id="PTHR43808">
    <property type="entry name" value="ACETYLORNITHINE DEACETYLASE"/>
    <property type="match status" value="1"/>
</dbReference>
<evidence type="ECO:0000256" key="2">
    <source>
        <dbReference type="ARBA" id="ARBA00022605"/>
    </source>
</evidence>
<keyword evidence="4 8" id="KW-0378">Hydrolase</keyword>
<comment type="caution">
    <text evidence="8">The sequence shown here is derived from an EMBL/GenBank/DDBJ whole genome shotgun (WGS) entry which is preliminary data.</text>
</comment>
<dbReference type="EMBL" id="BAAANY010000009">
    <property type="protein sequence ID" value="GAA1675085.1"/>
    <property type="molecule type" value="Genomic_DNA"/>
</dbReference>
<keyword evidence="1" id="KW-0963">Cytoplasm</keyword>
<sequence length="346" mass="36802">MISDAAATDLLHEMVAIPSPSGGEQKLAEFLVNRLPELGFSARTDEVGNLIADIGTGTGPTIMLLSHLDTVDRPIPVYRDQHAIHGRGSVDAKGPLAAMICAAARHPDFAGRIRVIGAVEEEWLARGGHHIAETLAPPDRLVIGEPSGWSSVVLGYKGKIDLTYRIEQEPTHSTNPQAKASELAVLFWQRLLTTLGPELDHGSFQKPAATLRAITATPELAELDVDCRVPPGFDFDSFSAALQGFAGPGELNIIRYIPAARAPRGNPVARSLSAAIRREGGTPRPTLKTGTSDMNTVAGTWPPIPMAAYGPGDGTLDHGNEEHITIAEYLHGVTVLTAALSEMTTD</sequence>
<dbReference type="Gene3D" id="3.40.630.10">
    <property type="entry name" value="Zn peptidases"/>
    <property type="match status" value="2"/>
</dbReference>
<dbReference type="Pfam" id="PF01546">
    <property type="entry name" value="Peptidase_M20"/>
    <property type="match status" value="1"/>
</dbReference>
<evidence type="ECO:0000256" key="6">
    <source>
        <dbReference type="ARBA" id="ARBA00023154"/>
    </source>
</evidence>
<evidence type="ECO:0000313" key="9">
    <source>
        <dbReference type="Proteomes" id="UP001500618"/>
    </source>
</evidence>
<dbReference type="InterPro" id="IPR001261">
    <property type="entry name" value="ArgE/DapE_CS"/>
</dbReference>